<dbReference type="KEGG" id="ccin:107274220"/>
<dbReference type="RefSeq" id="XP_024947234.1">
    <property type="nucleotide sequence ID" value="XM_025091466.1"/>
</dbReference>
<dbReference type="InterPro" id="IPR029526">
    <property type="entry name" value="PGBD"/>
</dbReference>
<dbReference type="PANTHER" id="PTHR46599">
    <property type="entry name" value="PIGGYBAC TRANSPOSABLE ELEMENT-DERIVED PROTEIN 4"/>
    <property type="match status" value="1"/>
</dbReference>
<accession>A0AAJ7W7D0</accession>
<sequence>MTAKDGTQWAETPKSEYQARRRNIVRQRCGPNRNTNMLSVLDTFKLFFTPEMADIIIRHTNKKGSATYAAHNEKNPGKKQLVWQNLELQEFYAFLAILITSGANNSNTDNTIDMWQSYSYPLYRAAMSINRFWNIIRFIRFDDANTRAQRMENDKAAPIRDIWTMLNSNLAKNYKPTEHLRIDEQIYPYRGRTKFTQYIPSKSGKYGIKVWWICDAENSHPLSGQLYTGQSSADREKNVGESCQRLGGTVQRIW</sequence>
<evidence type="ECO:0000259" key="1">
    <source>
        <dbReference type="Pfam" id="PF13843"/>
    </source>
</evidence>
<proteinExistence type="predicted"/>
<name>A0AAJ7W7D0_CEPCN</name>
<organism evidence="2 3">
    <name type="scientific">Cephus cinctus</name>
    <name type="common">Wheat stem sawfly</name>
    <dbReference type="NCBI Taxonomy" id="211228"/>
    <lineage>
        <taxon>Eukaryota</taxon>
        <taxon>Metazoa</taxon>
        <taxon>Ecdysozoa</taxon>
        <taxon>Arthropoda</taxon>
        <taxon>Hexapoda</taxon>
        <taxon>Insecta</taxon>
        <taxon>Pterygota</taxon>
        <taxon>Neoptera</taxon>
        <taxon>Endopterygota</taxon>
        <taxon>Hymenoptera</taxon>
        <taxon>Cephoidea</taxon>
        <taxon>Cephidae</taxon>
        <taxon>Cephus</taxon>
    </lineage>
</organism>
<dbReference type="GeneID" id="107274220"/>
<dbReference type="Proteomes" id="UP000694920">
    <property type="component" value="Unplaced"/>
</dbReference>
<keyword evidence="2" id="KW-1185">Reference proteome</keyword>
<gene>
    <name evidence="3" type="primary">LOC107274220</name>
</gene>
<dbReference type="AlphaFoldDB" id="A0AAJ7W7D0"/>
<dbReference type="PANTHER" id="PTHR46599:SF6">
    <property type="entry name" value="DUAL SPECIFICITY PHOSPHATASE 26"/>
    <property type="match status" value="1"/>
</dbReference>
<evidence type="ECO:0000313" key="3">
    <source>
        <dbReference type="RefSeq" id="XP_024947234.1"/>
    </source>
</evidence>
<evidence type="ECO:0000313" key="2">
    <source>
        <dbReference type="Proteomes" id="UP000694920"/>
    </source>
</evidence>
<protein>
    <submittedName>
        <fullName evidence="3">Uncharacterized protein LOC107274220</fullName>
    </submittedName>
</protein>
<feature type="domain" description="PiggyBac transposable element-derived protein" evidence="1">
    <location>
        <begin position="42"/>
        <end position="237"/>
    </location>
</feature>
<reference evidence="3" key="1">
    <citation type="submission" date="2025-08" db="UniProtKB">
        <authorList>
            <consortium name="RefSeq"/>
        </authorList>
    </citation>
    <scope>IDENTIFICATION</scope>
</reference>
<dbReference type="Pfam" id="PF13843">
    <property type="entry name" value="DDE_Tnp_1_7"/>
    <property type="match status" value="1"/>
</dbReference>